<gene>
    <name evidence="1" type="ORF">IAA73_01210</name>
</gene>
<reference evidence="1" key="2">
    <citation type="journal article" date="2021" name="PeerJ">
        <title>Extensive microbial diversity within the chicken gut microbiome revealed by metagenomics and culture.</title>
        <authorList>
            <person name="Gilroy R."/>
            <person name="Ravi A."/>
            <person name="Getino M."/>
            <person name="Pursley I."/>
            <person name="Horton D.L."/>
            <person name="Alikhan N.F."/>
            <person name="Baker D."/>
            <person name="Gharbi K."/>
            <person name="Hall N."/>
            <person name="Watson M."/>
            <person name="Adriaenssens E.M."/>
            <person name="Foster-Nyarko E."/>
            <person name="Jarju S."/>
            <person name="Secka A."/>
            <person name="Antonio M."/>
            <person name="Oren A."/>
            <person name="Chaudhuri R.R."/>
            <person name="La Ragione R."/>
            <person name="Hildebrand F."/>
            <person name="Pallen M.J."/>
        </authorList>
    </citation>
    <scope>NUCLEOTIDE SEQUENCE</scope>
    <source>
        <strain evidence="1">G3-3990</strain>
    </source>
</reference>
<dbReference type="AlphaFoldDB" id="A0A9D9N3F8"/>
<evidence type="ECO:0000313" key="2">
    <source>
        <dbReference type="Proteomes" id="UP000823641"/>
    </source>
</evidence>
<comment type="caution">
    <text evidence="1">The sequence shown here is derived from an EMBL/GenBank/DDBJ whole genome shotgun (WGS) entry which is preliminary data.</text>
</comment>
<dbReference type="PROSITE" id="PS51257">
    <property type="entry name" value="PROKAR_LIPOPROTEIN"/>
    <property type="match status" value="1"/>
</dbReference>
<dbReference type="Proteomes" id="UP000823641">
    <property type="component" value="Unassembled WGS sequence"/>
</dbReference>
<dbReference type="EMBL" id="JADIMG010000008">
    <property type="protein sequence ID" value="MBO8458944.1"/>
    <property type="molecule type" value="Genomic_DNA"/>
</dbReference>
<proteinExistence type="predicted"/>
<accession>A0A9D9N3F8</accession>
<evidence type="ECO:0000313" key="1">
    <source>
        <dbReference type="EMBL" id="MBO8458944.1"/>
    </source>
</evidence>
<organism evidence="1 2">
    <name type="scientific">Candidatus Gallipaludibacter merdavium</name>
    <dbReference type="NCBI Taxonomy" id="2840839"/>
    <lineage>
        <taxon>Bacteria</taxon>
        <taxon>Pseudomonadati</taxon>
        <taxon>Bacteroidota</taxon>
        <taxon>Bacteroidia</taxon>
        <taxon>Bacteroidales</taxon>
        <taxon>Candidatus Gallipaludibacter</taxon>
    </lineage>
</organism>
<protein>
    <submittedName>
        <fullName evidence="1">Uncharacterized protein</fullName>
    </submittedName>
</protein>
<sequence length="291" mass="32485">MKARLFFSVVAMLLLASCTEDTYFELKDEYRPAEKAVFSAFMENYKKTRTGISTYPISGYYSLFWTRGDAISIYDGRNTAVFTTENDNSSFAEFVLAEGQIDDDASEYKAFYPSTITVYNQELPAVQHYIKDNVENFPMYAHSQNKDLEFKNLCGIIQLRLKNGSDSPIRVSSIGLSSVNSGMSGTFQIGGDGAAEVEGREGVSLICEEPVSLYEFAGTDFNIIVPQGEYDPLRVDLHLADGKVMQLASTDKVHVKRSGMTRIEMTLSESSYESSLEMIPVTEADVDFTDR</sequence>
<name>A0A9D9N3F8_9BACT</name>
<reference evidence="1" key="1">
    <citation type="submission" date="2020-10" db="EMBL/GenBank/DDBJ databases">
        <authorList>
            <person name="Gilroy R."/>
        </authorList>
    </citation>
    <scope>NUCLEOTIDE SEQUENCE</scope>
    <source>
        <strain evidence="1">G3-3990</strain>
    </source>
</reference>